<dbReference type="Proteomes" id="UP000033558">
    <property type="component" value="Unassembled WGS sequence"/>
</dbReference>
<proteinExistence type="inferred from homology"/>
<dbReference type="HOGENOM" id="CLU_068979_5_1_9"/>
<dbReference type="InterPro" id="IPR000868">
    <property type="entry name" value="Isochorismatase-like_dom"/>
</dbReference>
<sequence length="181" mass="20131">MTQGLIVIDVQNDYFAKGQLPLVNPEAALACINQLEDYFLAQQLPIIYIQHIDYRQDAPLFKAQTSGVQLHANLRVNSDSTIVTKQYPNSFYHTDLTQRLHQLAVDQVVICGMMTHMCVDSTTRAARELGWNPLLITDATATTDLKMNGQTVTADQVSTAFLAALASFATEQTTAEFLQQH</sequence>
<evidence type="ECO:0000313" key="5">
    <source>
        <dbReference type="Proteomes" id="UP000033558"/>
    </source>
</evidence>
<dbReference type="OrthoDB" id="9785724at2"/>
<dbReference type="EMBL" id="JXJQ01000003">
    <property type="protein sequence ID" value="KJY62814.1"/>
    <property type="molecule type" value="Genomic_DNA"/>
</dbReference>
<accession>A0A0F4LWX9</accession>
<comment type="caution">
    <text evidence="4">The sequence shown here is derived from an EMBL/GenBank/DDBJ whole genome shotgun (WGS) entry which is preliminary data.</text>
</comment>
<dbReference type="InterPro" id="IPR050272">
    <property type="entry name" value="Isochorismatase-like_hydrls"/>
</dbReference>
<dbReference type="AlphaFoldDB" id="A0A0F4LWX9"/>
<dbReference type="PANTHER" id="PTHR43540:SF1">
    <property type="entry name" value="ISOCHORISMATASE HYDROLASE"/>
    <property type="match status" value="1"/>
</dbReference>
<keyword evidence="5" id="KW-1185">Reference proteome</keyword>
<dbReference type="STRING" id="1218492.JG30_02770"/>
<evidence type="ECO:0000259" key="3">
    <source>
        <dbReference type="Pfam" id="PF00857"/>
    </source>
</evidence>
<gene>
    <name evidence="4" type="primary">entB2</name>
    <name evidence="4" type="ORF">JG30_02770</name>
</gene>
<reference evidence="4 5" key="1">
    <citation type="submission" date="2015-01" db="EMBL/GenBank/DDBJ databases">
        <title>Comparative genomics of the lactic acid bacteria isolated from the honey bee gut.</title>
        <authorList>
            <person name="Ellegaard K.M."/>
            <person name="Tamarit D."/>
            <person name="Javelind E."/>
            <person name="Olofsson T."/>
            <person name="Andersson S.G."/>
            <person name="Vasquez A."/>
        </authorList>
    </citation>
    <scope>NUCLEOTIDE SEQUENCE [LARGE SCALE GENOMIC DNA]</scope>
    <source>
        <strain evidence="4 5">Bin4</strain>
    </source>
</reference>
<dbReference type="PANTHER" id="PTHR43540">
    <property type="entry name" value="PEROXYUREIDOACRYLATE/UREIDOACRYLATE AMIDOHYDROLASE-RELATED"/>
    <property type="match status" value="1"/>
</dbReference>
<dbReference type="GO" id="GO:0016787">
    <property type="term" value="F:hydrolase activity"/>
    <property type="evidence" value="ECO:0007669"/>
    <property type="project" value="UniProtKB-KW"/>
</dbReference>
<dbReference type="Gene3D" id="3.40.50.850">
    <property type="entry name" value="Isochorismatase-like"/>
    <property type="match status" value="1"/>
</dbReference>
<evidence type="ECO:0000256" key="2">
    <source>
        <dbReference type="ARBA" id="ARBA00022801"/>
    </source>
</evidence>
<dbReference type="SUPFAM" id="SSF52499">
    <property type="entry name" value="Isochorismatase-like hydrolases"/>
    <property type="match status" value="1"/>
</dbReference>
<organism evidence="4 5">
    <name type="scientific">Bombilactobacillus mellifer</name>
    <dbReference type="NCBI Taxonomy" id="1218492"/>
    <lineage>
        <taxon>Bacteria</taxon>
        <taxon>Bacillati</taxon>
        <taxon>Bacillota</taxon>
        <taxon>Bacilli</taxon>
        <taxon>Lactobacillales</taxon>
        <taxon>Lactobacillaceae</taxon>
        <taxon>Bombilactobacillus</taxon>
    </lineage>
</organism>
<evidence type="ECO:0000313" key="4">
    <source>
        <dbReference type="EMBL" id="KJY62814.1"/>
    </source>
</evidence>
<dbReference type="RefSeq" id="WP_046315536.1">
    <property type="nucleotide sequence ID" value="NZ_JBHSZT010000003.1"/>
</dbReference>
<dbReference type="InterPro" id="IPR036380">
    <property type="entry name" value="Isochorismatase-like_sf"/>
</dbReference>
<comment type="similarity">
    <text evidence="1">Belongs to the isochorismatase family.</text>
</comment>
<dbReference type="Pfam" id="PF00857">
    <property type="entry name" value="Isochorismatase"/>
    <property type="match status" value="1"/>
</dbReference>
<dbReference type="CDD" id="cd01014">
    <property type="entry name" value="nicotinamidase_related"/>
    <property type="match status" value="1"/>
</dbReference>
<keyword evidence="2" id="KW-0378">Hydrolase</keyword>
<name>A0A0F4LWX9_9LACO</name>
<feature type="domain" description="Isochorismatase-like" evidence="3">
    <location>
        <begin position="5"/>
        <end position="146"/>
    </location>
</feature>
<evidence type="ECO:0000256" key="1">
    <source>
        <dbReference type="ARBA" id="ARBA00006336"/>
    </source>
</evidence>
<dbReference type="PATRIC" id="fig|1218492.5.peg.393"/>
<protein>
    <submittedName>
        <fullName evidence="4">Isochorismatase transposase</fullName>
    </submittedName>
</protein>